<feature type="domain" description="LysM" evidence="2">
    <location>
        <begin position="69"/>
        <end position="118"/>
    </location>
</feature>
<keyword evidence="1" id="KW-0812">Transmembrane</keyword>
<dbReference type="InterPro" id="IPR018392">
    <property type="entry name" value="LysM"/>
</dbReference>
<dbReference type="EMBL" id="JANAFB010000007">
    <property type="protein sequence ID" value="MCP3425252.1"/>
    <property type="molecule type" value="Genomic_DNA"/>
</dbReference>
<evidence type="ECO:0000313" key="4">
    <source>
        <dbReference type="Proteomes" id="UP001139502"/>
    </source>
</evidence>
<feature type="transmembrane region" description="Helical" evidence="1">
    <location>
        <begin position="30"/>
        <end position="53"/>
    </location>
</feature>
<evidence type="ECO:0000259" key="2">
    <source>
        <dbReference type="PROSITE" id="PS51782"/>
    </source>
</evidence>
<dbReference type="Pfam" id="PF01476">
    <property type="entry name" value="LysM"/>
    <property type="match status" value="1"/>
</dbReference>
<gene>
    <name evidence="3" type="ORF">NBM05_04215</name>
</gene>
<dbReference type="Proteomes" id="UP001139502">
    <property type="component" value="Unassembled WGS sequence"/>
</dbReference>
<sequence length="124" mass="12675">MSQTLARTGAMVPGSPDGAPRLTLTRRGRFVFIGLPVLLTATAVLAALLVFLASGTANATSEPTAQVTEQIVVSDGDTLWAIAGEVDPGADPRETVALIGELNELPGGSLEPGQRLVVPVISEG</sequence>
<dbReference type="SUPFAM" id="SSF54106">
    <property type="entry name" value="LysM domain"/>
    <property type="match status" value="1"/>
</dbReference>
<protein>
    <submittedName>
        <fullName evidence="3">LysM peptidoglycan-binding domain-containing protein</fullName>
    </submittedName>
</protein>
<evidence type="ECO:0000256" key="1">
    <source>
        <dbReference type="SAM" id="Phobius"/>
    </source>
</evidence>
<keyword evidence="4" id="KW-1185">Reference proteome</keyword>
<name>A0A9X2HEB6_9MICC</name>
<reference evidence="3" key="1">
    <citation type="submission" date="2022-06" db="EMBL/GenBank/DDBJ databases">
        <title>Rothia sp. isolated from sandalwood seedling.</title>
        <authorList>
            <person name="Tuikhar N."/>
            <person name="Kirdat K."/>
            <person name="Thorat V."/>
            <person name="Swetha P."/>
            <person name="Padma S."/>
            <person name="Sundararaj R."/>
            <person name="Yadav A."/>
        </authorList>
    </citation>
    <scope>NUCLEOTIDE SEQUENCE</scope>
    <source>
        <strain evidence="3">AR01</strain>
    </source>
</reference>
<comment type="caution">
    <text evidence="3">The sequence shown here is derived from an EMBL/GenBank/DDBJ whole genome shotgun (WGS) entry which is preliminary data.</text>
</comment>
<keyword evidence="1" id="KW-0472">Membrane</keyword>
<dbReference type="CDD" id="cd00118">
    <property type="entry name" value="LysM"/>
    <property type="match status" value="1"/>
</dbReference>
<evidence type="ECO:0000313" key="3">
    <source>
        <dbReference type="EMBL" id="MCP3425252.1"/>
    </source>
</evidence>
<organism evidence="3 4">
    <name type="scientific">Rothia santali</name>
    <dbReference type="NCBI Taxonomy" id="2949643"/>
    <lineage>
        <taxon>Bacteria</taxon>
        <taxon>Bacillati</taxon>
        <taxon>Actinomycetota</taxon>
        <taxon>Actinomycetes</taxon>
        <taxon>Micrococcales</taxon>
        <taxon>Micrococcaceae</taxon>
        <taxon>Rothia</taxon>
    </lineage>
</organism>
<dbReference type="SMART" id="SM00257">
    <property type="entry name" value="LysM"/>
    <property type="match status" value="1"/>
</dbReference>
<proteinExistence type="predicted"/>
<dbReference type="RefSeq" id="WP_254165347.1">
    <property type="nucleotide sequence ID" value="NZ_JANAFB010000007.1"/>
</dbReference>
<dbReference type="PROSITE" id="PS51782">
    <property type="entry name" value="LYSM"/>
    <property type="match status" value="1"/>
</dbReference>
<dbReference type="InterPro" id="IPR036779">
    <property type="entry name" value="LysM_dom_sf"/>
</dbReference>
<dbReference type="Gene3D" id="3.10.350.10">
    <property type="entry name" value="LysM domain"/>
    <property type="match status" value="1"/>
</dbReference>
<keyword evidence="1" id="KW-1133">Transmembrane helix</keyword>
<dbReference type="AlphaFoldDB" id="A0A9X2HEB6"/>
<accession>A0A9X2HEB6</accession>